<evidence type="ECO:0000256" key="1">
    <source>
        <dbReference type="ARBA" id="ARBA00001974"/>
    </source>
</evidence>
<proteinExistence type="inferred from homology"/>
<evidence type="ECO:0000313" key="9">
    <source>
        <dbReference type="Proteomes" id="UP000824596"/>
    </source>
</evidence>
<sequence>MEDTPMEQPPASILIIGSGLFGLSTAWELTKRPLFADTAITVVDHAGGQFPPSDSASVDTSRIVRADYADPDYTALATAAQAGWRREGTMSWVARGASSLDYVQKSWKNVVAYATSHGYSADKVRTLESKEALNEYLGTRGHVGDWGYVNTFSGWTDNGKSMRWLYERVKATQRVRLSDGAVLRASVVFVAAGAWSGELVDLRGRVEATGHTLAYIDITDEELAVLSKQPAVLHVSSGLFVLPPREKVLKVGHHGFGYYNPQAVTSALPLSPSAKREPIVVSRPADANVRRALKHLVPVEGLEDRPWRDTRLCWYSDTKDGDWLVDWHPGWKGLFLATGDSGHGFKFLPVLGEKVPCCARPNPSNMSSGRPPAGFPGAEAKLSKPIKQSAFERSKAEAEAKRKRDEAETAAVYEEFVKSFDHDEDDDAPGGGVAPQRPRHGFGGPPSGLNTSKRHFAMSSMRKSGPGSLGPVPGSYGAKRSYNDFSKGSRERDFPPNQQEPPGGPKSVSTIFNHVSDDENDIQRDAIERAELKAIAKSQLRLSNMPPGTSPAAIKALIPDTLTVDAVKIEPPAGPSSERKCTNAVVTLSRDSSGGAMDAAVSSLQNRYLGYGYYLSAHRHLSSAVLNPVSAPIPSSSAAQPFGAKQMEQKPGPQKHMGQHGFHRGFAPPSSYSHAGSGTNLADRFYVPVKPPEDIRVVRMIHMIVERVLEDGPEFEALLMSRPEVQHEEKWAWLWDSKSVGGIWYRWRLWELKTGYQANPKKEPYVHLFEDSAPWQVPDPLPFEFVSEFDELVSDPDYDSSDDEEMDRDGNAGEVESPFLNPLEKAKLVHLLARLPTSHSKLRKGDVARVTAFALQHADRGPGEVVDLIISNIGRPFAFTSANPDRNKNLKEAQQATGTEEGTANEGPDTSGGSLIGLYLVSDILSSSSTTVFRHAWRFRGLFERALNDYQVFDFLGTMPEQQGWGRLRAEKWKRSINLVLHLWEGWCVFPTKTQEVFMSTFENPPSPKVEEERSDEAPPGQGDGAADVEDDATGEPIEDDDVEGEPITEDDVEGEPILDDDIEGEPISDSDMQSDPMDQDDNGNRDNGAIKDASGEPGQGQTGAADGRVQGQRKRIRAVDMFANSDDSDGSGK</sequence>
<feature type="region of interest" description="Disordered" evidence="6">
    <location>
        <begin position="796"/>
        <end position="817"/>
    </location>
</feature>
<dbReference type="EMBL" id="JAIZPD010000008">
    <property type="protein sequence ID" value="KAH0961661.1"/>
    <property type="molecule type" value="Genomic_DNA"/>
</dbReference>
<dbReference type="PANTHER" id="PTHR10961:SF46">
    <property type="entry name" value="PEROXISOMAL SARCOSINE OXIDASE"/>
    <property type="match status" value="1"/>
</dbReference>
<keyword evidence="3" id="KW-0285">Flavoprotein</keyword>
<comment type="caution">
    <text evidence="8">The sequence shown here is derived from an EMBL/GenBank/DDBJ whole genome shotgun (WGS) entry which is preliminary data.</text>
</comment>
<dbReference type="InterPro" id="IPR000061">
    <property type="entry name" value="Surp"/>
</dbReference>
<reference evidence="8" key="1">
    <citation type="submission" date="2021-09" db="EMBL/GenBank/DDBJ databases">
        <title>A high-quality genome of the endoparasitic fungus Hirsutella rhossiliensis with a comparison of Hirsutella genomes reveals transposable elements contributing to genome size variation.</title>
        <authorList>
            <person name="Lin R."/>
            <person name="Jiao Y."/>
            <person name="Sun X."/>
            <person name="Ling J."/>
            <person name="Xie B."/>
            <person name="Cheng X."/>
        </authorList>
    </citation>
    <scope>NUCLEOTIDE SEQUENCE</scope>
    <source>
        <strain evidence="8">HR02</strain>
    </source>
</reference>
<evidence type="ECO:0000256" key="2">
    <source>
        <dbReference type="ARBA" id="ARBA00010989"/>
    </source>
</evidence>
<dbReference type="InterPro" id="IPR035967">
    <property type="entry name" value="SWAP/Surp_sf"/>
</dbReference>
<dbReference type="GO" id="GO:0050031">
    <property type="term" value="F:L-pipecolate oxidase activity"/>
    <property type="evidence" value="ECO:0007669"/>
    <property type="project" value="TreeGrafter"/>
</dbReference>
<dbReference type="Pfam" id="PF01805">
    <property type="entry name" value="Surp"/>
    <property type="match status" value="1"/>
</dbReference>
<dbReference type="Gene3D" id="1.10.10.790">
    <property type="entry name" value="Surp module"/>
    <property type="match status" value="1"/>
</dbReference>
<feature type="compositionally biased region" description="Low complexity" evidence="6">
    <location>
        <begin position="464"/>
        <end position="477"/>
    </location>
</feature>
<dbReference type="InterPro" id="IPR006569">
    <property type="entry name" value="CID_dom"/>
</dbReference>
<feature type="compositionally biased region" description="Acidic residues" evidence="6">
    <location>
        <begin position="1027"/>
        <end position="1069"/>
    </location>
</feature>
<feature type="compositionally biased region" description="Basic and acidic residues" evidence="6">
    <location>
        <begin position="390"/>
        <end position="407"/>
    </location>
</feature>
<dbReference type="InterPro" id="IPR006076">
    <property type="entry name" value="FAD-dep_OxRdtase"/>
</dbReference>
<evidence type="ECO:0000256" key="6">
    <source>
        <dbReference type="SAM" id="MobiDB-lite"/>
    </source>
</evidence>
<dbReference type="Pfam" id="PF01266">
    <property type="entry name" value="DAO"/>
    <property type="match status" value="1"/>
</dbReference>
<dbReference type="InterPro" id="IPR045170">
    <property type="entry name" value="MTOX"/>
</dbReference>
<evidence type="ECO:0000256" key="3">
    <source>
        <dbReference type="ARBA" id="ARBA00022630"/>
    </source>
</evidence>
<feature type="region of interest" description="Disordered" evidence="6">
    <location>
        <begin position="1000"/>
        <end position="1134"/>
    </location>
</feature>
<dbReference type="PROSITE" id="PS51391">
    <property type="entry name" value="CID"/>
    <property type="match status" value="1"/>
</dbReference>
<comment type="similarity">
    <text evidence="2">Belongs to the MSOX/MTOX family.</text>
</comment>
<protein>
    <submittedName>
        <fullName evidence="8">FAD dependent oxidoreductase domain-containing protein</fullName>
    </submittedName>
</protein>
<dbReference type="GO" id="GO:0004657">
    <property type="term" value="F:proline dehydrogenase activity"/>
    <property type="evidence" value="ECO:0007669"/>
    <property type="project" value="TreeGrafter"/>
</dbReference>
<name>A0A9P8MWS9_9HYPO</name>
<keyword evidence="4" id="KW-0274">FAD</keyword>
<dbReference type="GO" id="GO:0006396">
    <property type="term" value="P:RNA processing"/>
    <property type="evidence" value="ECO:0007669"/>
    <property type="project" value="InterPro"/>
</dbReference>
<feature type="compositionally biased region" description="Acidic residues" evidence="6">
    <location>
        <begin position="796"/>
        <end position="807"/>
    </location>
</feature>
<dbReference type="Proteomes" id="UP000824596">
    <property type="component" value="Unassembled WGS sequence"/>
</dbReference>
<evidence type="ECO:0000313" key="8">
    <source>
        <dbReference type="EMBL" id="KAH0961661.1"/>
    </source>
</evidence>
<dbReference type="OrthoDB" id="377209at2759"/>
<feature type="domain" description="CID" evidence="7">
    <location>
        <begin position="820"/>
        <end position="1006"/>
    </location>
</feature>
<accession>A0A9P8MWS9</accession>
<evidence type="ECO:0000259" key="7">
    <source>
        <dbReference type="PROSITE" id="PS51391"/>
    </source>
</evidence>
<dbReference type="InterPro" id="IPR036188">
    <property type="entry name" value="FAD/NAD-bd_sf"/>
</dbReference>
<dbReference type="InterPro" id="IPR008942">
    <property type="entry name" value="ENTH_VHS"/>
</dbReference>
<dbReference type="PANTHER" id="PTHR10961">
    <property type="entry name" value="PEROXISOMAL SARCOSINE OXIDASE"/>
    <property type="match status" value="1"/>
</dbReference>
<dbReference type="SUPFAM" id="SSF51905">
    <property type="entry name" value="FAD/NAD(P)-binding domain"/>
    <property type="match status" value="1"/>
</dbReference>
<dbReference type="Gene3D" id="1.25.40.90">
    <property type="match status" value="1"/>
</dbReference>
<gene>
    <name evidence="8" type="ORF">HRG_07739</name>
</gene>
<organism evidence="8 9">
    <name type="scientific">Hirsutella rhossiliensis</name>
    <dbReference type="NCBI Taxonomy" id="111463"/>
    <lineage>
        <taxon>Eukaryota</taxon>
        <taxon>Fungi</taxon>
        <taxon>Dikarya</taxon>
        <taxon>Ascomycota</taxon>
        <taxon>Pezizomycotina</taxon>
        <taxon>Sordariomycetes</taxon>
        <taxon>Hypocreomycetidae</taxon>
        <taxon>Hypocreales</taxon>
        <taxon>Ophiocordycipitaceae</taxon>
        <taxon>Hirsutella</taxon>
    </lineage>
</organism>
<keyword evidence="9" id="KW-1185">Reference proteome</keyword>
<dbReference type="Gene3D" id="3.30.9.10">
    <property type="entry name" value="D-Amino Acid Oxidase, subunit A, domain 2"/>
    <property type="match status" value="1"/>
</dbReference>
<dbReference type="RefSeq" id="XP_044719174.1">
    <property type="nucleotide sequence ID" value="XM_044866210.1"/>
</dbReference>
<feature type="region of interest" description="Disordered" evidence="6">
    <location>
        <begin position="420"/>
        <end position="508"/>
    </location>
</feature>
<keyword evidence="5" id="KW-0560">Oxidoreductase</keyword>
<dbReference type="GeneID" id="68356868"/>
<comment type="cofactor">
    <cofactor evidence="1">
        <name>FAD</name>
        <dbReference type="ChEBI" id="CHEBI:57692"/>
    </cofactor>
</comment>
<dbReference type="Gene3D" id="3.50.50.60">
    <property type="entry name" value="FAD/NAD(P)-binding domain"/>
    <property type="match status" value="1"/>
</dbReference>
<dbReference type="GO" id="GO:0008115">
    <property type="term" value="F:sarcosine oxidase activity"/>
    <property type="evidence" value="ECO:0007669"/>
    <property type="project" value="TreeGrafter"/>
</dbReference>
<evidence type="ECO:0000256" key="4">
    <source>
        <dbReference type="ARBA" id="ARBA00022827"/>
    </source>
</evidence>
<dbReference type="SUPFAM" id="SSF109905">
    <property type="entry name" value="Surp module (SWAP domain)"/>
    <property type="match status" value="1"/>
</dbReference>
<feature type="region of interest" description="Disordered" evidence="6">
    <location>
        <begin position="363"/>
        <end position="408"/>
    </location>
</feature>
<dbReference type="GO" id="GO:0050660">
    <property type="term" value="F:flavin adenine dinucleotide binding"/>
    <property type="evidence" value="ECO:0007669"/>
    <property type="project" value="InterPro"/>
</dbReference>
<dbReference type="GO" id="GO:0003723">
    <property type="term" value="F:RNA binding"/>
    <property type="evidence" value="ECO:0007669"/>
    <property type="project" value="InterPro"/>
</dbReference>
<evidence type="ECO:0000256" key="5">
    <source>
        <dbReference type="ARBA" id="ARBA00023002"/>
    </source>
</evidence>
<dbReference type="AlphaFoldDB" id="A0A9P8MWS9"/>